<dbReference type="EMBL" id="BK016252">
    <property type="protein sequence ID" value="DAG05216.1"/>
    <property type="molecule type" value="Genomic_DNA"/>
</dbReference>
<reference evidence="1" key="1">
    <citation type="journal article" date="2021" name="Proc. Natl. Acad. Sci. U.S.A.">
        <title>A Catalog of Tens of Thousands of Viruses from Human Metagenomes Reveals Hidden Associations with Chronic Diseases.</title>
        <authorList>
            <person name="Tisza M.J."/>
            <person name="Buck C.B."/>
        </authorList>
    </citation>
    <scope>NUCLEOTIDE SEQUENCE</scope>
    <source>
        <strain evidence="1">CtSXZ3</strain>
    </source>
</reference>
<sequence length="194" mass="22249">MISCVERVWIRMFTSPLLNSSANSKSPRRNCHKLKGLPMSTNATYHMECLRAHYIIQTGVIYSPKLMREAHKQFNYEDHAKAIGDKLIETWYTEDDLRAAQTMALGLGVLTWARDNIEEVTYSFATNATLFTNQVMAWLRWGAGNEPPRGSVDILLQHVISEENPKASVIREVDYIYHELLHQVTGLLIIEENK</sequence>
<name>A0A8S5VEX0_9CAUD</name>
<protein>
    <submittedName>
        <fullName evidence="1">Uncharacterized protein</fullName>
    </submittedName>
</protein>
<evidence type="ECO:0000313" key="1">
    <source>
        <dbReference type="EMBL" id="DAG05216.1"/>
    </source>
</evidence>
<proteinExistence type="predicted"/>
<organism evidence="1">
    <name type="scientific">Siphoviridae sp. ctSXZ3</name>
    <dbReference type="NCBI Taxonomy" id="2825510"/>
    <lineage>
        <taxon>Viruses</taxon>
        <taxon>Duplodnaviria</taxon>
        <taxon>Heunggongvirae</taxon>
        <taxon>Uroviricota</taxon>
        <taxon>Caudoviricetes</taxon>
    </lineage>
</organism>
<accession>A0A8S5VEX0</accession>